<protein>
    <recommendedName>
        <fullName evidence="1">Ferric siderophore reductase C-terminal domain-containing protein</fullName>
    </recommendedName>
</protein>
<dbReference type="RefSeq" id="WP_076111154.1">
    <property type="nucleotide sequence ID" value="NZ_MPTB01000016.1"/>
</dbReference>
<gene>
    <name evidence="2" type="ORF">BSK56_14250</name>
</gene>
<evidence type="ECO:0000313" key="2">
    <source>
        <dbReference type="EMBL" id="OMD47337.1"/>
    </source>
</evidence>
<sequence length="269" mass="30543">MNEAQIKDIGSKFDLYPSPPDEARYSFTAQDLISVEGMRAFMDCYRPLMKALDDKAVAAYFGGWFSSVALAVQYSVSLYSNVPVINLSNLRIHLIPASGYCRVAFSLDSWVIDPAPADEQGRVTWRNKVFTEFYRNTASPLLHAMSAASGLRLGEIWGQLPSKFNYYIEMLAAGSSNKEFLIHVQDDYSCLRKGLAAEVFQLPRNPFEVEVRKIESLADPEQRVHMRNRCCLYYRTEGGSVCYTCPRLKEEERATRRAEYRIQAASPQV</sequence>
<comment type="caution">
    <text evidence="2">The sequence shown here is derived from an EMBL/GenBank/DDBJ whole genome shotgun (WGS) entry which is preliminary data.</text>
</comment>
<dbReference type="Pfam" id="PF11575">
    <property type="entry name" value="FhuF_C"/>
    <property type="match status" value="1"/>
</dbReference>
<accession>A0ABX3HA29</accession>
<keyword evidence="3" id="KW-1185">Reference proteome</keyword>
<evidence type="ECO:0000313" key="3">
    <source>
        <dbReference type="Proteomes" id="UP000187412"/>
    </source>
</evidence>
<organism evidence="2 3">
    <name type="scientific">Paenibacillus borealis</name>
    <dbReference type="NCBI Taxonomy" id="160799"/>
    <lineage>
        <taxon>Bacteria</taxon>
        <taxon>Bacillati</taxon>
        <taxon>Bacillota</taxon>
        <taxon>Bacilli</taxon>
        <taxon>Bacillales</taxon>
        <taxon>Paenibacillaceae</taxon>
        <taxon>Paenibacillus</taxon>
    </lineage>
</organism>
<name>A0ABX3HA29_PAEBO</name>
<dbReference type="InterPro" id="IPR024726">
    <property type="entry name" value="FhuF_C"/>
</dbReference>
<evidence type="ECO:0000259" key="1">
    <source>
        <dbReference type="Pfam" id="PF11575"/>
    </source>
</evidence>
<dbReference type="EMBL" id="MPTB01000016">
    <property type="protein sequence ID" value="OMD47337.1"/>
    <property type="molecule type" value="Genomic_DNA"/>
</dbReference>
<feature type="domain" description="Ferric siderophore reductase C-terminal" evidence="1">
    <location>
        <begin position="227"/>
        <end position="247"/>
    </location>
</feature>
<proteinExistence type="predicted"/>
<dbReference type="Proteomes" id="UP000187412">
    <property type="component" value="Unassembled WGS sequence"/>
</dbReference>
<reference evidence="2 3" key="1">
    <citation type="submission" date="2016-10" db="EMBL/GenBank/DDBJ databases">
        <title>Paenibacillus species isolates.</title>
        <authorList>
            <person name="Beno S.M."/>
        </authorList>
    </citation>
    <scope>NUCLEOTIDE SEQUENCE [LARGE SCALE GENOMIC DNA]</scope>
    <source>
        <strain evidence="2 3">FSL H7-0744</strain>
    </source>
</reference>